<dbReference type="InterPro" id="IPR007110">
    <property type="entry name" value="Ig-like_dom"/>
</dbReference>
<dbReference type="InterPro" id="IPR036179">
    <property type="entry name" value="Ig-like_dom_sf"/>
</dbReference>
<evidence type="ECO:0000256" key="2">
    <source>
        <dbReference type="SAM" id="SignalP"/>
    </source>
</evidence>
<dbReference type="InterPro" id="IPR007111">
    <property type="entry name" value="NACHT_NTPase"/>
</dbReference>
<dbReference type="STRING" id="307972.A0A2G8JR40"/>
<dbReference type="Gene3D" id="3.40.50.300">
    <property type="entry name" value="P-loop containing nucleotide triphosphate hydrolases"/>
    <property type="match status" value="1"/>
</dbReference>
<dbReference type="SUPFAM" id="SSF48726">
    <property type="entry name" value="Immunoglobulin"/>
    <property type="match status" value="1"/>
</dbReference>
<accession>A0A2G8JR40</accession>
<organism evidence="5 6">
    <name type="scientific">Stichopus japonicus</name>
    <name type="common">Sea cucumber</name>
    <dbReference type="NCBI Taxonomy" id="307972"/>
    <lineage>
        <taxon>Eukaryota</taxon>
        <taxon>Metazoa</taxon>
        <taxon>Echinodermata</taxon>
        <taxon>Eleutherozoa</taxon>
        <taxon>Echinozoa</taxon>
        <taxon>Holothuroidea</taxon>
        <taxon>Aspidochirotacea</taxon>
        <taxon>Aspidochirotida</taxon>
        <taxon>Stichopodidae</taxon>
        <taxon>Apostichopus</taxon>
    </lineage>
</organism>
<feature type="domain" description="Ig-like" evidence="3">
    <location>
        <begin position="232"/>
        <end position="335"/>
    </location>
</feature>
<name>A0A2G8JR40_STIJA</name>
<dbReference type="OrthoDB" id="120976at2759"/>
<evidence type="ECO:0008006" key="7">
    <source>
        <dbReference type="Google" id="ProtNLM"/>
    </source>
</evidence>
<dbReference type="Proteomes" id="UP000230750">
    <property type="component" value="Unassembled WGS sequence"/>
</dbReference>
<proteinExistence type="predicted"/>
<keyword evidence="6" id="KW-1185">Reference proteome</keyword>
<dbReference type="PROSITE" id="PS50835">
    <property type="entry name" value="IG_LIKE"/>
    <property type="match status" value="1"/>
</dbReference>
<evidence type="ECO:0000313" key="6">
    <source>
        <dbReference type="Proteomes" id="UP000230750"/>
    </source>
</evidence>
<dbReference type="InterPro" id="IPR027417">
    <property type="entry name" value="P-loop_NTPase"/>
</dbReference>
<feature type="domain" description="NACHT" evidence="4">
    <location>
        <begin position="479"/>
        <end position="602"/>
    </location>
</feature>
<dbReference type="PANTHER" id="PTHR46312:SF2">
    <property type="entry name" value="NUCLEOTIDE-BINDING OLIGOMERIZATION DOMAIN-CONTAINING PROTEIN 2-LIKE"/>
    <property type="match status" value="1"/>
</dbReference>
<dbReference type="PROSITE" id="PS50837">
    <property type="entry name" value="NACHT"/>
    <property type="match status" value="1"/>
</dbReference>
<keyword evidence="2" id="KW-0732">Signal</keyword>
<keyword evidence="1" id="KW-1133">Transmembrane helix</keyword>
<evidence type="ECO:0000256" key="1">
    <source>
        <dbReference type="SAM" id="Phobius"/>
    </source>
</evidence>
<keyword evidence="1" id="KW-0812">Transmembrane</keyword>
<feature type="signal peptide" evidence="2">
    <location>
        <begin position="1"/>
        <end position="15"/>
    </location>
</feature>
<evidence type="ECO:0000259" key="4">
    <source>
        <dbReference type="PROSITE" id="PS50837"/>
    </source>
</evidence>
<comment type="caution">
    <text evidence="5">The sequence shown here is derived from an EMBL/GenBank/DDBJ whole genome shotgun (WGS) entry which is preliminary data.</text>
</comment>
<dbReference type="PANTHER" id="PTHR46312">
    <property type="entry name" value="NACHT DOMAIN-CONTAINING PROTEIN"/>
    <property type="match status" value="1"/>
</dbReference>
<reference evidence="5 6" key="1">
    <citation type="journal article" date="2017" name="PLoS Biol.">
        <title>The sea cucumber genome provides insights into morphological evolution and visceral regeneration.</title>
        <authorList>
            <person name="Zhang X."/>
            <person name="Sun L."/>
            <person name="Yuan J."/>
            <person name="Sun Y."/>
            <person name="Gao Y."/>
            <person name="Zhang L."/>
            <person name="Li S."/>
            <person name="Dai H."/>
            <person name="Hamel J.F."/>
            <person name="Liu C."/>
            <person name="Yu Y."/>
            <person name="Liu S."/>
            <person name="Lin W."/>
            <person name="Guo K."/>
            <person name="Jin S."/>
            <person name="Xu P."/>
            <person name="Storey K.B."/>
            <person name="Huan P."/>
            <person name="Zhang T."/>
            <person name="Zhou Y."/>
            <person name="Zhang J."/>
            <person name="Lin C."/>
            <person name="Li X."/>
            <person name="Xing L."/>
            <person name="Huo D."/>
            <person name="Sun M."/>
            <person name="Wang L."/>
            <person name="Mercier A."/>
            <person name="Li F."/>
            <person name="Yang H."/>
            <person name="Xiang J."/>
        </authorList>
    </citation>
    <scope>NUCLEOTIDE SEQUENCE [LARGE SCALE GENOMIC DNA]</scope>
    <source>
        <strain evidence="5">Shaxun</strain>
        <tissue evidence="5">Muscle</tissue>
    </source>
</reference>
<dbReference type="SUPFAM" id="SSF52540">
    <property type="entry name" value="P-loop containing nucleoside triphosphate hydrolases"/>
    <property type="match status" value="1"/>
</dbReference>
<evidence type="ECO:0000259" key="3">
    <source>
        <dbReference type="PROSITE" id="PS50835"/>
    </source>
</evidence>
<feature type="transmembrane region" description="Helical" evidence="1">
    <location>
        <begin position="677"/>
        <end position="694"/>
    </location>
</feature>
<gene>
    <name evidence="5" type="ORF">BSL78_24966</name>
</gene>
<feature type="transmembrane region" description="Helical" evidence="1">
    <location>
        <begin position="352"/>
        <end position="377"/>
    </location>
</feature>
<keyword evidence="1" id="KW-0472">Membrane</keyword>
<dbReference type="EMBL" id="MRZV01001390">
    <property type="protein sequence ID" value="PIK38199.1"/>
    <property type="molecule type" value="Genomic_DNA"/>
</dbReference>
<dbReference type="Pfam" id="PF05729">
    <property type="entry name" value="NACHT"/>
    <property type="match status" value="1"/>
</dbReference>
<sequence>MYFSLFFFIVKPAMTIPVIEECSNTYGTTCVKSTADSVEVNCFVRDSRPAVKLSWTVRSHGGEHIIPSNYRNFTTDNVTYTSHVTATFSFGESSVLSLLVCRANSVPLNLVEDENVLLVEKEMDYTSLATPIRRYLKIHKPMNLSCTDLGINLVVWKWSPQQDAFETLYVSIFQKSNHTKISNKEYKLKDEGSLFLQNTLVEQEGLYACVYDNGVSGGIVLYDVLVMVDPTPVFPVIDGCNHQQYCVLEKQHHEVLTCSVLGIRPKVALEWRAVQEETAIDFTQKQFTVTQLGDLYDISLTVNFDFTQTTQNKVTVECRAVGENAGLFSLSTKIDLLFPNVLPTEQKSNTSIITIIVVLVVTMIIIITVAVVIVCRIRAREIKIKRIQGGHAESEGIPMMENDYSEKAGRFIGHLKANYEILYDSVQPIPYIRDRMYCVDKIFVEGGIEYMTGISEGKAQWDQVLSYQELVKENCLKTKRQILEGEPGYGKSTLTLQLLYDWCKSIPISPLKEVDVIIYLRLRQLGGVKSIFSAIRQFILPRDSNISEEDIKEILNQMKSVLVLLDGFDEYPDQESTETDIYHIMKKNMFQGFNVILTTRPSCVPQEIAPHSDRVRLTGFGEEVRRKYIEKAVIGKGGKAVDKIMRKLQKNPVLDDLCQVPLFFVMFAHMTHEKVQLVTFNSVTSFFRFMIASFHSHMRNKMKDDNVEKFQLMENEHKDLDKIAFEALSGKNQKIVWHREQFRNQLGHAFYDRYIRIGILVEEEILNIPDTLYPQSHIQYKKEVRFYHKLFCEWYAAHYVAEQLSGGRIDSIHNFLQNLDPFDLQYVYRFACGLDKIAAGKIIQYLQNEIEGKKFAILCMLEHEDKTDRFIKIVSDLVLSSVTTISKDESKLLQRSTLQILDVASKKQVPISCLLLDKSLSEASDESIRLESGFHIPVLSTIRKIEIRSEKGTELTNDQMLGVVSYAQQCHELTKLIFVDCLLPLSFSMEFLSFFLKSKHPQVMWQPSKHEFSLDISTGTWKLRNSQESLVLTVQNESSLPRLCSKTIYLRRIDSRQVQSSTIVLLEVASSLNIPISDLRLEWSFSGFDGKDIRLESGLCLSRISSVEKISINEGRQEKEFTEEEVIGLIKYGIKSPKFKELWLHNCKLPSSIKPDIIPEEASSRNIKVISSMETCFLDLKSGKWSKPDDIQTITVMCSGDLVIDRNTSEPVQSSVIELLVEASNHDIPIFGVSLIRSFSKIDEDGNIILSSGLSLPIITSMEYLTIQTEEGREMNKHDVNGILNYVKHSQRFKEL</sequence>
<feature type="chain" id="PRO_5013815860" description="NLR family CARD domain-containing protein 4" evidence="2">
    <location>
        <begin position="16"/>
        <end position="1296"/>
    </location>
</feature>
<evidence type="ECO:0000313" key="5">
    <source>
        <dbReference type="EMBL" id="PIK38199.1"/>
    </source>
</evidence>
<protein>
    <recommendedName>
        <fullName evidence="7">NLR family CARD domain-containing protein 4</fullName>
    </recommendedName>
</protein>